<dbReference type="OrthoDB" id="1750196at2759"/>
<proteinExistence type="predicted"/>
<keyword evidence="2" id="KW-1185">Reference proteome</keyword>
<accession>A0A834TN60</accession>
<dbReference type="AlphaFoldDB" id="A0A834TN60"/>
<dbReference type="EMBL" id="JAAIUW010000007">
    <property type="protein sequence ID" value="KAF7823705.1"/>
    <property type="molecule type" value="Genomic_DNA"/>
</dbReference>
<gene>
    <name evidence="1" type="ORF">G2W53_021849</name>
</gene>
<name>A0A834TN60_9FABA</name>
<protein>
    <submittedName>
        <fullName evidence="1">Uncharacterized protein</fullName>
    </submittedName>
</protein>
<evidence type="ECO:0000313" key="2">
    <source>
        <dbReference type="Proteomes" id="UP000634136"/>
    </source>
</evidence>
<reference evidence="1" key="1">
    <citation type="submission" date="2020-09" db="EMBL/GenBank/DDBJ databases">
        <title>Genome-Enabled Discovery of Anthraquinone Biosynthesis in Senna tora.</title>
        <authorList>
            <person name="Kang S.-H."/>
            <person name="Pandey R.P."/>
            <person name="Lee C.-M."/>
            <person name="Sim J.-S."/>
            <person name="Jeong J.-T."/>
            <person name="Choi B.-S."/>
            <person name="Jung M."/>
            <person name="Ginzburg D."/>
            <person name="Zhao K."/>
            <person name="Won S.Y."/>
            <person name="Oh T.-J."/>
            <person name="Yu Y."/>
            <person name="Kim N.-H."/>
            <person name="Lee O.R."/>
            <person name="Lee T.-H."/>
            <person name="Bashyal P."/>
            <person name="Kim T.-S."/>
            <person name="Lee W.-H."/>
            <person name="Kawkins C."/>
            <person name="Kim C.-K."/>
            <person name="Kim J.S."/>
            <person name="Ahn B.O."/>
            <person name="Rhee S.Y."/>
            <person name="Sohng J.K."/>
        </authorList>
    </citation>
    <scope>NUCLEOTIDE SEQUENCE</scope>
    <source>
        <tissue evidence="1">Leaf</tissue>
    </source>
</reference>
<evidence type="ECO:0000313" key="1">
    <source>
        <dbReference type="EMBL" id="KAF7823705.1"/>
    </source>
</evidence>
<sequence length="216" mass="24515">MTEQEVCRYFLRSLKDPCYDLMLIVHFEDLSQLINMREDIDFETQEEHMAPLIGTQLSTMRGREVPDDPTSLVNCLNQLVPITLNTSALSVVPRIPPLLEYKKAIKPFNVPTIPSTWSPSPPTSCIAIHPSKPHLYTSNRIVNQAKGTRQKDVHHAKTEISLRRVPLEEGFRVPEGLIGWDFLCLGLRLKGARRPYRLRLFGPQVEGFGMLEGLIG</sequence>
<dbReference type="Proteomes" id="UP000634136">
    <property type="component" value="Unassembled WGS sequence"/>
</dbReference>
<organism evidence="1 2">
    <name type="scientific">Senna tora</name>
    <dbReference type="NCBI Taxonomy" id="362788"/>
    <lineage>
        <taxon>Eukaryota</taxon>
        <taxon>Viridiplantae</taxon>
        <taxon>Streptophyta</taxon>
        <taxon>Embryophyta</taxon>
        <taxon>Tracheophyta</taxon>
        <taxon>Spermatophyta</taxon>
        <taxon>Magnoliopsida</taxon>
        <taxon>eudicotyledons</taxon>
        <taxon>Gunneridae</taxon>
        <taxon>Pentapetalae</taxon>
        <taxon>rosids</taxon>
        <taxon>fabids</taxon>
        <taxon>Fabales</taxon>
        <taxon>Fabaceae</taxon>
        <taxon>Caesalpinioideae</taxon>
        <taxon>Cassia clade</taxon>
        <taxon>Senna</taxon>
    </lineage>
</organism>
<comment type="caution">
    <text evidence="1">The sequence shown here is derived from an EMBL/GenBank/DDBJ whole genome shotgun (WGS) entry which is preliminary data.</text>
</comment>